<evidence type="ECO:0000313" key="2">
    <source>
        <dbReference type="EMBL" id="MBO3098279.1"/>
    </source>
</evidence>
<name>A0ABS3SRF1_9FLAO</name>
<evidence type="ECO:0000313" key="3">
    <source>
        <dbReference type="Proteomes" id="UP000681315"/>
    </source>
</evidence>
<dbReference type="PROSITE" id="PS50164">
    <property type="entry name" value="GIY_YIG"/>
    <property type="match status" value="1"/>
</dbReference>
<accession>A0ABS3SRF1</accession>
<organism evidence="2 3">
    <name type="scientific">Gelidibacter pelagius</name>
    <dbReference type="NCBI Taxonomy" id="2819985"/>
    <lineage>
        <taxon>Bacteria</taxon>
        <taxon>Pseudomonadati</taxon>
        <taxon>Bacteroidota</taxon>
        <taxon>Flavobacteriia</taxon>
        <taxon>Flavobacteriales</taxon>
        <taxon>Flavobacteriaceae</taxon>
        <taxon>Gelidibacter</taxon>
    </lineage>
</organism>
<protein>
    <recommendedName>
        <fullName evidence="1">GIY-YIG domain-containing protein</fullName>
    </recommendedName>
</protein>
<comment type="caution">
    <text evidence="2">The sequence shown here is derived from an EMBL/GenBank/DDBJ whole genome shotgun (WGS) entry which is preliminary data.</text>
</comment>
<dbReference type="Proteomes" id="UP000681315">
    <property type="component" value="Unassembled WGS sequence"/>
</dbReference>
<proteinExistence type="predicted"/>
<gene>
    <name evidence="2" type="ORF">J4051_08380</name>
</gene>
<sequence length="309" mass="36282">MKSNTFKEIMPNYSWNLCNTLDDFSENSNGGVYLLVFKGSPKRIIYVGTTHCFSKRLLQHKIGYLNGNRTLWKTSLSEDIYELMSSQGLGRVGRFKYYASLAKKGLLWASTTIEKDLKFNDLNPKENFQNTWKEYSSTFFVKNIEVWTCNMYGDQERALALESKIQTTFQKNYNIASHINGEGMCFLGKIEIRENLSKYKFNFLNSPDLGKDDIKLINELPDIKIIDFKKKLTRKKSLIKTNKIKEARKTRRFAYTSWDDIENDILFSCCMLNIEIKDIAESYLQRTDKEVSQRIKYLSKYYTFPKNYT</sequence>
<dbReference type="InterPro" id="IPR000305">
    <property type="entry name" value="GIY-YIG_endonuc"/>
</dbReference>
<reference evidence="2 3" key="1">
    <citation type="submission" date="2021-03" db="EMBL/GenBank/DDBJ databases">
        <title>Gelidibacter sp. nov., isolated from costal sediment.</title>
        <authorList>
            <person name="Lun K.-Y."/>
        </authorList>
    </citation>
    <scope>NUCLEOTIDE SEQUENCE [LARGE SCALE GENOMIC DNA]</scope>
    <source>
        <strain evidence="2 3">DF109</strain>
    </source>
</reference>
<evidence type="ECO:0000259" key="1">
    <source>
        <dbReference type="PROSITE" id="PS50164"/>
    </source>
</evidence>
<keyword evidence="3" id="KW-1185">Reference proteome</keyword>
<dbReference type="RefSeq" id="WP_208233422.1">
    <property type="nucleotide sequence ID" value="NZ_JAGEVG010000008.1"/>
</dbReference>
<feature type="domain" description="GIY-YIG" evidence="1">
    <location>
        <begin position="28"/>
        <end position="175"/>
    </location>
</feature>
<dbReference type="EMBL" id="JAGEVG010000008">
    <property type="protein sequence ID" value="MBO3098279.1"/>
    <property type="molecule type" value="Genomic_DNA"/>
</dbReference>